<dbReference type="SUPFAM" id="SSF55073">
    <property type="entry name" value="Nucleotide cyclase"/>
    <property type="match status" value="1"/>
</dbReference>
<dbReference type="AlphaFoldDB" id="A0A127M0S2"/>
<dbReference type="PANTHER" id="PTHR43102">
    <property type="entry name" value="SLR1143 PROTEIN"/>
    <property type="match status" value="1"/>
</dbReference>
<evidence type="ECO:0000313" key="2">
    <source>
        <dbReference type="EMBL" id="AMO66834.1"/>
    </source>
</evidence>
<dbReference type="Pfam" id="PF01590">
    <property type="entry name" value="GAF"/>
    <property type="match status" value="1"/>
</dbReference>
<dbReference type="PANTHER" id="PTHR43102:SF2">
    <property type="entry name" value="GAF DOMAIN-CONTAINING PROTEIN"/>
    <property type="match status" value="1"/>
</dbReference>
<evidence type="ECO:0000313" key="3">
    <source>
        <dbReference type="Proteomes" id="UP000074119"/>
    </source>
</evidence>
<dbReference type="Gene3D" id="3.30.450.40">
    <property type="match status" value="1"/>
</dbReference>
<name>A0A127M0S2_9GAMM</name>
<dbReference type="RefSeq" id="WP_008253237.1">
    <property type="nucleotide sequence ID" value="NZ_CP014544.1"/>
</dbReference>
<organism evidence="2 3">
    <name type="scientific">Zhongshania aliphaticivorans</name>
    <dbReference type="NCBI Taxonomy" id="1470434"/>
    <lineage>
        <taxon>Bacteria</taxon>
        <taxon>Pseudomonadati</taxon>
        <taxon>Pseudomonadota</taxon>
        <taxon>Gammaproteobacteria</taxon>
        <taxon>Cellvibrionales</taxon>
        <taxon>Spongiibacteraceae</taxon>
        <taxon>Zhongshania</taxon>
    </lineage>
</organism>
<gene>
    <name evidence="2" type="ORF">AZF00_00315</name>
</gene>
<dbReference type="SUPFAM" id="SSF55781">
    <property type="entry name" value="GAF domain-like"/>
    <property type="match status" value="1"/>
</dbReference>
<dbReference type="KEGG" id="zal:AZF00_00315"/>
<accession>A0A127M0S2</accession>
<protein>
    <submittedName>
        <fullName evidence="2">Diguanylate cyclase</fullName>
    </submittedName>
</protein>
<reference evidence="2 3" key="1">
    <citation type="submission" date="2015-12" db="EMBL/GenBank/DDBJ databases">
        <authorList>
            <person name="Shamseldin A."/>
            <person name="Moawad H."/>
            <person name="Abd El-Rahim W.M."/>
            <person name="Sadowsky M.J."/>
        </authorList>
    </citation>
    <scope>NUCLEOTIDE SEQUENCE [LARGE SCALE GENOMIC DNA]</scope>
    <source>
        <strain evidence="2 3">SM2</strain>
    </source>
</reference>
<dbReference type="EMBL" id="CP014544">
    <property type="protein sequence ID" value="AMO66834.1"/>
    <property type="molecule type" value="Genomic_DNA"/>
</dbReference>
<sequence>MIAPETPDNEAERLKTLRALNILNTPIEERFDRITRMARRLFDVPIALISLIDEDRQWFKSAMGLAVRETPRDISFCGHTILDNNIMLVPDVREDKRFFDNPLVSSEPNIGFYAGCPVRALDGQVLGTLCLIDTKPRDLSEEDLEIMRDLALIVEAEIATVELTTVDELTSISNRRGFLMLAEHGLNMCARRHLPASLVMIDIDKFKAVNEAYGHREGDRALRSFSEQMKNKLRASDLFARIGSDEFVILLTNTSVQTAESVMTDFTKTLGEFNTRINRGYELAFSYGVVDFNANRHSTVEKMLADADIILYDQKKKRRYSERLAEKD</sequence>
<dbReference type="InterPro" id="IPR003018">
    <property type="entry name" value="GAF"/>
</dbReference>
<dbReference type="SMART" id="SM00065">
    <property type="entry name" value="GAF"/>
    <property type="match status" value="1"/>
</dbReference>
<dbReference type="PROSITE" id="PS50887">
    <property type="entry name" value="GGDEF"/>
    <property type="match status" value="1"/>
</dbReference>
<dbReference type="InterPro" id="IPR043128">
    <property type="entry name" value="Rev_trsase/Diguanyl_cyclase"/>
</dbReference>
<dbReference type="STRING" id="1470434.AZF00_00315"/>
<dbReference type="NCBIfam" id="TIGR00254">
    <property type="entry name" value="GGDEF"/>
    <property type="match status" value="1"/>
</dbReference>
<proteinExistence type="predicted"/>
<dbReference type="InterPro" id="IPR029787">
    <property type="entry name" value="Nucleotide_cyclase"/>
</dbReference>
<dbReference type="InterPro" id="IPR029016">
    <property type="entry name" value="GAF-like_dom_sf"/>
</dbReference>
<dbReference type="Pfam" id="PF00990">
    <property type="entry name" value="GGDEF"/>
    <property type="match status" value="1"/>
</dbReference>
<evidence type="ECO:0000259" key="1">
    <source>
        <dbReference type="PROSITE" id="PS50887"/>
    </source>
</evidence>
<dbReference type="Gene3D" id="3.30.70.270">
    <property type="match status" value="1"/>
</dbReference>
<feature type="domain" description="GGDEF" evidence="1">
    <location>
        <begin position="194"/>
        <end position="327"/>
    </location>
</feature>
<dbReference type="SMART" id="SM00267">
    <property type="entry name" value="GGDEF"/>
    <property type="match status" value="1"/>
</dbReference>
<dbReference type="InterPro" id="IPR000160">
    <property type="entry name" value="GGDEF_dom"/>
</dbReference>
<dbReference type="CDD" id="cd01949">
    <property type="entry name" value="GGDEF"/>
    <property type="match status" value="1"/>
</dbReference>
<dbReference type="Proteomes" id="UP000074119">
    <property type="component" value="Chromosome"/>
</dbReference>